<protein>
    <submittedName>
        <fullName evidence="2">Uncharacterized protein</fullName>
    </submittedName>
</protein>
<evidence type="ECO:0000313" key="2">
    <source>
        <dbReference type="EMBL" id="GAI80377.1"/>
    </source>
</evidence>
<organism evidence="2">
    <name type="scientific">marine sediment metagenome</name>
    <dbReference type="NCBI Taxonomy" id="412755"/>
    <lineage>
        <taxon>unclassified sequences</taxon>
        <taxon>metagenomes</taxon>
        <taxon>ecological metagenomes</taxon>
    </lineage>
</organism>
<reference evidence="2" key="1">
    <citation type="journal article" date="2014" name="Front. Microbiol.">
        <title>High frequency of phylogenetically diverse reductive dehalogenase-homologous genes in deep subseafloor sedimentary metagenomes.</title>
        <authorList>
            <person name="Kawai M."/>
            <person name="Futagami T."/>
            <person name="Toyoda A."/>
            <person name="Takaki Y."/>
            <person name="Nishi S."/>
            <person name="Hori S."/>
            <person name="Arai W."/>
            <person name="Tsubouchi T."/>
            <person name="Morono Y."/>
            <person name="Uchiyama I."/>
            <person name="Ito T."/>
            <person name="Fujiyama A."/>
            <person name="Inagaki F."/>
            <person name="Takami H."/>
        </authorList>
    </citation>
    <scope>NUCLEOTIDE SEQUENCE</scope>
    <source>
        <strain evidence="2">Expedition CK06-06</strain>
    </source>
</reference>
<evidence type="ECO:0000256" key="1">
    <source>
        <dbReference type="SAM" id="MobiDB-lite"/>
    </source>
</evidence>
<comment type="caution">
    <text evidence="2">The sequence shown here is derived from an EMBL/GenBank/DDBJ whole genome shotgun (WGS) entry which is preliminary data.</text>
</comment>
<feature type="non-terminal residue" evidence="2">
    <location>
        <position position="1"/>
    </location>
</feature>
<name>X1RI03_9ZZZZ</name>
<proteinExistence type="predicted"/>
<accession>X1RI03</accession>
<feature type="region of interest" description="Disordered" evidence="1">
    <location>
        <begin position="1"/>
        <end position="25"/>
    </location>
</feature>
<gene>
    <name evidence="2" type="ORF">S12H4_24681</name>
</gene>
<sequence length="58" mass="6504">AILLKRKLQEEAPRGSSKRKHGRTTCCGYLPPEEVGIGRKISKVNLDAIVHYVQTKQT</sequence>
<dbReference type="EMBL" id="BARW01013481">
    <property type="protein sequence ID" value="GAI80377.1"/>
    <property type="molecule type" value="Genomic_DNA"/>
</dbReference>
<dbReference type="AlphaFoldDB" id="X1RI03"/>